<sequence length="124" mass="14479">MAIVHTFTISRFMLVHSAQVPELTRDNFKLWSLVITRNCESYQMEGLLVPSTTSEAYMGITDFYKENSIELWRMIVLSTQNLHRELEAFGFDIENENPGVLFEAVKKAFAVWQPQWEAEEWETA</sequence>
<evidence type="ECO:0000313" key="2">
    <source>
        <dbReference type="Proteomes" id="UP000016923"/>
    </source>
</evidence>
<dbReference type="VEuPathDB" id="FungiDB:F503_04025"/>
<organism evidence="1 2">
    <name type="scientific">Ophiostoma piceae (strain UAMH 11346)</name>
    <name type="common">Sap stain fungus</name>
    <dbReference type="NCBI Taxonomy" id="1262450"/>
    <lineage>
        <taxon>Eukaryota</taxon>
        <taxon>Fungi</taxon>
        <taxon>Dikarya</taxon>
        <taxon>Ascomycota</taxon>
        <taxon>Pezizomycotina</taxon>
        <taxon>Sordariomycetes</taxon>
        <taxon>Sordariomycetidae</taxon>
        <taxon>Ophiostomatales</taxon>
        <taxon>Ophiostomataceae</taxon>
        <taxon>Ophiostoma</taxon>
    </lineage>
</organism>
<reference evidence="1 2" key="1">
    <citation type="journal article" date="2013" name="BMC Genomics">
        <title>The genome and transcriptome of the pine saprophyte Ophiostoma piceae, and a comparison with the bark beetle-associated pine pathogen Grosmannia clavigera.</title>
        <authorList>
            <person name="Haridas S."/>
            <person name="Wang Y."/>
            <person name="Lim L."/>
            <person name="Massoumi Alamouti S."/>
            <person name="Jackman S."/>
            <person name="Docking R."/>
            <person name="Robertson G."/>
            <person name="Birol I."/>
            <person name="Bohlmann J."/>
            <person name="Breuil C."/>
        </authorList>
    </citation>
    <scope>NUCLEOTIDE SEQUENCE [LARGE SCALE GENOMIC DNA]</scope>
    <source>
        <strain evidence="1 2">UAMH 11346</strain>
    </source>
</reference>
<evidence type="ECO:0000313" key="1">
    <source>
        <dbReference type="EMBL" id="EPE02676.1"/>
    </source>
</evidence>
<keyword evidence="2" id="KW-1185">Reference proteome</keyword>
<gene>
    <name evidence="1" type="ORF">F503_04025</name>
</gene>
<dbReference type="Proteomes" id="UP000016923">
    <property type="component" value="Unassembled WGS sequence"/>
</dbReference>
<name>S3BTE7_OPHP1</name>
<dbReference type="HOGENOM" id="CLU_2004578_0_0_1"/>
<proteinExistence type="predicted"/>
<dbReference type="AlphaFoldDB" id="S3BTE7"/>
<dbReference type="EMBL" id="KE148175">
    <property type="protein sequence ID" value="EPE02676.1"/>
    <property type="molecule type" value="Genomic_DNA"/>
</dbReference>
<accession>S3BTE7</accession>
<protein>
    <submittedName>
        <fullName evidence="1">Uncharacterized protein</fullName>
    </submittedName>
</protein>